<dbReference type="EMBL" id="DVKT01000062">
    <property type="protein sequence ID" value="HIT40004.1"/>
    <property type="molecule type" value="Genomic_DNA"/>
</dbReference>
<reference evidence="1" key="1">
    <citation type="submission" date="2020-10" db="EMBL/GenBank/DDBJ databases">
        <authorList>
            <person name="Gilroy R."/>
        </authorList>
    </citation>
    <scope>NUCLEOTIDE SEQUENCE</scope>
    <source>
        <strain evidence="1">21143</strain>
    </source>
</reference>
<accession>A0A9D1GGT4</accession>
<name>A0A9D1GGT4_9BACT</name>
<dbReference type="Proteomes" id="UP000886722">
    <property type="component" value="Unassembled WGS sequence"/>
</dbReference>
<dbReference type="Pfam" id="PF16286">
    <property type="entry name" value="DUF4932"/>
    <property type="match status" value="1"/>
</dbReference>
<comment type="caution">
    <text evidence="1">The sequence shown here is derived from an EMBL/GenBank/DDBJ whole genome shotgun (WGS) entry which is preliminary data.</text>
</comment>
<dbReference type="InterPro" id="IPR032560">
    <property type="entry name" value="DUF4932"/>
</dbReference>
<dbReference type="AlphaFoldDB" id="A0A9D1GGT4"/>
<protein>
    <submittedName>
        <fullName evidence="1">DUF4932 domain-containing protein</fullName>
    </submittedName>
</protein>
<evidence type="ECO:0000313" key="2">
    <source>
        <dbReference type="Proteomes" id="UP000886722"/>
    </source>
</evidence>
<sequence>MKPVFIICLTIFLSTGFLQAKEIVPQVKEEIELMSALARLAGYEEFRPDTGGSYTNDIDSYLKKYRLHKAVEMMKNFRNTHKIEADDVMTLALQFECLGDHIVKLDTENNHSIPLNDKETSAFLDALNDFYRQSDFRKFFDQHSDVYANGILSFYNSVVSHIDPSWYSRFYGTQPNKDLHIVIGFASGGNYYRATRTRQGGPEEIFSIMYYAVDNNGRPLYDKSAVGTITEELCLSFIDIENNDVKTTLEKACENVHRYTREKPIAAVTDKSIMEESLAYASAIYYLIDNGSSKKSIRKAVDEGIERGFSWTPELIKRIYYYTENRKEFPTFASFYPEIIEFFKDYTANLGKTILKVLR</sequence>
<proteinExistence type="predicted"/>
<gene>
    <name evidence="1" type="ORF">IAD06_08235</name>
</gene>
<reference evidence="1" key="2">
    <citation type="journal article" date="2021" name="PeerJ">
        <title>Extensive microbial diversity within the chicken gut microbiome revealed by metagenomics and culture.</title>
        <authorList>
            <person name="Gilroy R."/>
            <person name="Ravi A."/>
            <person name="Getino M."/>
            <person name="Pursley I."/>
            <person name="Horton D.L."/>
            <person name="Alikhan N.F."/>
            <person name="Baker D."/>
            <person name="Gharbi K."/>
            <person name="Hall N."/>
            <person name="Watson M."/>
            <person name="Adriaenssens E.M."/>
            <person name="Foster-Nyarko E."/>
            <person name="Jarju S."/>
            <person name="Secka A."/>
            <person name="Antonio M."/>
            <person name="Oren A."/>
            <person name="Chaudhuri R.R."/>
            <person name="La Ragione R."/>
            <person name="Hildebrand F."/>
            <person name="Pallen M.J."/>
        </authorList>
    </citation>
    <scope>NUCLEOTIDE SEQUENCE</scope>
    <source>
        <strain evidence="1">21143</strain>
    </source>
</reference>
<evidence type="ECO:0000313" key="1">
    <source>
        <dbReference type="EMBL" id="HIT40004.1"/>
    </source>
</evidence>
<organism evidence="1 2">
    <name type="scientific">Candidatus Caccoplasma intestinavium</name>
    <dbReference type="NCBI Taxonomy" id="2840716"/>
    <lineage>
        <taxon>Bacteria</taxon>
        <taxon>Pseudomonadati</taxon>
        <taxon>Bacteroidota</taxon>
        <taxon>Bacteroidia</taxon>
        <taxon>Bacteroidales</taxon>
        <taxon>Bacteroidaceae</taxon>
        <taxon>Bacteroidaceae incertae sedis</taxon>
        <taxon>Candidatus Caccoplasma</taxon>
    </lineage>
</organism>